<dbReference type="EMBL" id="JACHMI010000001">
    <property type="protein sequence ID" value="MBB6556210.1"/>
    <property type="molecule type" value="Genomic_DNA"/>
</dbReference>
<keyword evidence="2" id="KW-1185">Reference proteome</keyword>
<evidence type="ECO:0000313" key="1">
    <source>
        <dbReference type="EMBL" id="MBB6556210.1"/>
    </source>
</evidence>
<reference evidence="1 2" key="1">
    <citation type="submission" date="2020-08" db="EMBL/GenBank/DDBJ databases">
        <title>Sequencing the genomes of 1000 actinobacteria strains.</title>
        <authorList>
            <person name="Klenk H.-P."/>
        </authorList>
    </citation>
    <scope>NUCLEOTIDE SEQUENCE [LARGE SCALE GENOMIC DNA]</scope>
    <source>
        <strain evidence="1 2">DSM 43768</strain>
    </source>
</reference>
<gene>
    <name evidence="1" type="ORF">HD593_011005</name>
</gene>
<accession>A0A7X0P6K4</accession>
<dbReference type="InterPro" id="IPR011101">
    <property type="entry name" value="DUF5131"/>
</dbReference>
<dbReference type="AlphaFoldDB" id="A0A7X0P6K4"/>
<proteinExistence type="predicted"/>
<organism evidence="1 2">
    <name type="scientific">Nonomuraea rubra</name>
    <dbReference type="NCBI Taxonomy" id="46180"/>
    <lineage>
        <taxon>Bacteria</taxon>
        <taxon>Bacillati</taxon>
        <taxon>Actinomycetota</taxon>
        <taxon>Actinomycetes</taxon>
        <taxon>Streptosporangiales</taxon>
        <taxon>Streptosporangiaceae</taxon>
        <taxon>Nonomuraea</taxon>
    </lineage>
</organism>
<sequence length="292" mass="33174">MSDQSKIEWTDATWNPVTGCTKVSPGCDNCYAETFAERWRGTPGHHFEQGFDVVLRPERLDQPLKWRKPRRIFVNSMSDLFHEKVPDEFIARVFAVMALTPQHTYQLLTKRHGRMRSLLNNVAWRSSMYLHESVMDLSGPDRPIPEWPLPNVWLGVSVEDQKWAEIRVPALIQTPAAVRFLSCEPLVSEVNLPATALEEPYWHSGIDWVIVGGESGPGARPMEPWWARSLVEQCKDGDVAVFVKQMGSVWASDRTVGGKTVRAHGDSKGGDWSYWPADLRVREFPQEVALHG</sequence>
<name>A0A7X0P6K4_9ACTN</name>
<dbReference type="RefSeq" id="WP_185110685.1">
    <property type="nucleotide sequence ID" value="NZ_BAAAXY010000153.1"/>
</dbReference>
<comment type="caution">
    <text evidence="1">The sequence shown here is derived from an EMBL/GenBank/DDBJ whole genome shotgun (WGS) entry which is preliminary data.</text>
</comment>
<dbReference type="Proteomes" id="UP000565579">
    <property type="component" value="Unassembled WGS sequence"/>
</dbReference>
<evidence type="ECO:0000313" key="2">
    <source>
        <dbReference type="Proteomes" id="UP000565579"/>
    </source>
</evidence>
<protein>
    <submittedName>
        <fullName evidence="1">Protein gp37</fullName>
    </submittedName>
</protein>
<dbReference type="Pfam" id="PF07505">
    <property type="entry name" value="DUF5131"/>
    <property type="match status" value="1"/>
</dbReference>